<proteinExistence type="predicted"/>
<evidence type="ECO:0000313" key="1">
    <source>
        <dbReference type="EMBL" id="GCA62477.1"/>
    </source>
</evidence>
<dbReference type="EMBL" id="BDIP01000768">
    <property type="protein sequence ID" value="GCA62477.1"/>
    <property type="molecule type" value="Genomic_DNA"/>
</dbReference>
<comment type="caution">
    <text evidence="1">The sequence shown here is derived from an EMBL/GenBank/DDBJ whole genome shotgun (WGS) entry which is preliminary data.</text>
</comment>
<organism evidence="1 2">
    <name type="scientific">Kipferlia bialata</name>
    <dbReference type="NCBI Taxonomy" id="797122"/>
    <lineage>
        <taxon>Eukaryota</taxon>
        <taxon>Metamonada</taxon>
        <taxon>Carpediemonas-like organisms</taxon>
        <taxon>Kipferlia</taxon>
    </lineage>
</organism>
<name>A0A391NKA3_9EUKA</name>
<evidence type="ECO:0000313" key="2">
    <source>
        <dbReference type="Proteomes" id="UP000265618"/>
    </source>
</evidence>
<dbReference type="Proteomes" id="UP000265618">
    <property type="component" value="Unassembled WGS sequence"/>
</dbReference>
<keyword evidence="2" id="KW-1185">Reference proteome</keyword>
<gene>
    <name evidence="1" type="ORF">KIPB_003820</name>
</gene>
<protein>
    <submittedName>
        <fullName evidence="1">Uncharacterized protein</fullName>
    </submittedName>
</protein>
<sequence length="304" mass="33253">MSDVPSLFVESRKASRGFARGSCVPIGCNALAVVDQDTSILHVYTLLENGIQTEECAHVPGIRLSSVVSLGGVIYGFTYNGVDVLPLHTMVRTRIPTPSFIGDCRCSSHFVLDNLCYLVVEEVCQGIGALDRVPRRCTLCLDPERPSEGYVDLGIPTPAMWNTLTPQQPRGDTYYGVNREGCVVSFKRGDGWSNTHCVVSYGNFSPLDRHTISVYPLGSLLLISQRFLGGHPWSLYDTISGEVARLPNKLFSCGEVFYPTLAVLQLPGGGHPVFHYIDPSLEYPHRGLRWGIIPPGAVVTEQGV</sequence>
<accession>A0A391NKA3</accession>
<dbReference type="AlphaFoldDB" id="A0A391NKA3"/>
<reference evidence="1 2" key="1">
    <citation type="journal article" date="2018" name="PLoS ONE">
        <title>The draft genome of Kipferlia bialata reveals reductive genome evolution in fornicate parasites.</title>
        <authorList>
            <person name="Tanifuji G."/>
            <person name="Takabayashi S."/>
            <person name="Kume K."/>
            <person name="Takagi M."/>
            <person name="Nakayama T."/>
            <person name="Kamikawa R."/>
            <person name="Inagaki Y."/>
            <person name="Hashimoto T."/>
        </authorList>
    </citation>
    <scope>NUCLEOTIDE SEQUENCE [LARGE SCALE GENOMIC DNA]</scope>
    <source>
        <strain evidence="1">NY0173</strain>
    </source>
</reference>